<keyword evidence="1" id="KW-0472">Membrane</keyword>
<keyword evidence="4" id="KW-1185">Reference proteome</keyword>
<dbReference type="OrthoDB" id="9790710at2"/>
<comment type="caution">
    <text evidence="3">The sequence shown here is derived from an EMBL/GenBank/DDBJ whole genome shotgun (WGS) entry which is preliminary data.</text>
</comment>
<name>A0A1C7P4G3_9HYPH</name>
<sequence>MNDTRTSIFIVTKDKYPPFRVDITELYLRYLSRDYRLTFVMRRDEDSRPQPQPNANVDYLLPPAHTGGRMSRFLSGFRLHIAGIKRILRDRPDIIQCRDTMFLALVYSLVALLIRRPFVYWMSFPMELGNLHRAKIYFSRRAPWKGLLQLGYGCLGFVSLYLIVLRLARHIFVQSDQMKKDVAALGIDETKITAVPMGINLDRFNPDTIPASTDPIYGNRQSVFYSGTLDPSRTMEVPSAGVARFIARHRDMIFVIAGRATPAERDVVRRAMRQHGVEDHLVLLDHMPLEDMLSHVKHASVCLAPYPVYSRMLRSATPTKLVEYLAMGKRTVANAHPDQVFLLDHTGLGVVTDFTAEGFEAGLQRAFEAGEPSPEDISKAKHWLENNRSYRVLSGLVTDAYRAHCTGAR</sequence>
<evidence type="ECO:0000313" key="4">
    <source>
        <dbReference type="Proteomes" id="UP000093111"/>
    </source>
</evidence>
<keyword evidence="1" id="KW-1133">Transmembrane helix</keyword>
<dbReference type="EMBL" id="LGLV01000005">
    <property type="protein sequence ID" value="OBZ96087.1"/>
    <property type="molecule type" value="Genomic_DNA"/>
</dbReference>
<dbReference type="RefSeq" id="WP_068953025.1">
    <property type="nucleotide sequence ID" value="NZ_LGLV01000005.1"/>
</dbReference>
<dbReference type="Pfam" id="PF13439">
    <property type="entry name" value="Glyco_transf_4"/>
    <property type="match status" value="1"/>
</dbReference>
<dbReference type="Proteomes" id="UP000093111">
    <property type="component" value="Unassembled WGS sequence"/>
</dbReference>
<dbReference type="AlphaFoldDB" id="A0A1C7P4G3"/>
<keyword evidence="1" id="KW-0812">Transmembrane</keyword>
<gene>
    <name evidence="3" type="ORF">ADU59_06870</name>
</gene>
<organism evidence="3 4">
    <name type="scientific">Pararhizobium polonicum</name>
    <dbReference type="NCBI Taxonomy" id="1612624"/>
    <lineage>
        <taxon>Bacteria</taxon>
        <taxon>Pseudomonadati</taxon>
        <taxon>Pseudomonadota</taxon>
        <taxon>Alphaproteobacteria</taxon>
        <taxon>Hyphomicrobiales</taxon>
        <taxon>Rhizobiaceae</taxon>
        <taxon>Rhizobium/Agrobacterium group</taxon>
        <taxon>Pararhizobium</taxon>
    </lineage>
</organism>
<dbReference type="Gene3D" id="3.40.50.2000">
    <property type="entry name" value="Glycogen Phosphorylase B"/>
    <property type="match status" value="2"/>
</dbReference>
<dbReference type="GO" id="GO:0016757">
    <property type="term" value="F:glycosyltransferase activity"/>
    <property type="evidence" value="ECO:0007669"/>
    <property type="project" value="UniProtKB-ARBA"/>
</dbReference>
<dbReference type="Pfam" id="PF13692">
    <property type="entry name" value="Glyco_trans_1_4"/>
    <property type="match status" value="1"/>
</dbReference>
<dbReference type="PATRIC" id="fig|1612624.7.peg.1447"/>
<dbReference type="InterPro" id="IPR028098">
    <property type="entry name" value="Glyco_trans_4-like_N"/>
</dbReference>
<feature type="domain" description="Glycosyltransferase subfamily 4-like N-terminal" evidence="2">
    <location>
        <begin position="27"/>
        <end position="203"/>
    </location>
</feature>
<accession>A0A1C7P4G3</accession>
<evidence type="ECO:0000256" key="1">
    <source>
        <dbReference type="SAM" id="Phobius"/>
    </source>
</evidence>
<feature type="transmembrane region" description="Helical" evidence="1">
    <location>
        <begin position="147"/>
        <end position="168"/>
    </location>
</feature>
<evidence type="ECO:0000313" key="3">
    <source>
        <dbReference type="EMBL" id="OBZ96087.1"/>
    </source>
</evidence>
<dbReference type="STRING" id="1612624.ADU59_06870"/>
<dbReference type="SUPFAM" id="SSF53756">
    <property type="entry name" value="UDP-Glycosyltransferase/glycogen phosphorylase"/>
    <property type="match status" value="1"/>
</dbReference>
<feature type="transmembrane region" description="Helical" evidence="1">
    <location>
        <begin position="101"/>
        <end position="122"/>
    </location>
</feature>
<dbReference type="PANTHER" id="PTHR12526:SF572">
    <property type="entry name" value="BLL5144 PROTEIN"/>
    <property type="match status" value="1"/>
</dbReference>
<evidence type="ECO:0000259" key="2">
    <source>
        <dbReference type="Pfam" id="PF13439"/>
    </source>
</evidence>
<dbReference type="PANTHER" id="PTHR12526">
    <property type="entry name" value="GLYCOSYLTRANSFERASE"/>
    <property type="match status" value="1"/>
</dbReference>
<proteinExistence type="predicted"/>
<protein>
    <recommendedName>
        <fullName evidence="2">Glycosyltransferase subfamily 4-like N-terminal domain-containing protein</fullName>
    </recommendedName>
</protein>
<reference evidence="3 4" key="1">
    <citation type="journal article" date="2016" name="Syst. Appl. Microbiol.">
        <title>Pararhizobium polonicum sp. nov. isolated from tumors on stone fruit rootstocks.</title>
        <authorList>
            <person name="Pulawska J."/>
            <person name="Kuzmanovic N."/>
            <person name="Willems A."/>
            <person name="Pothier J.F."/>
        </authorList>
    </citation>
    <scope>NUCLEOTIDE SEQUENCE [LARGE SCALE GENOMIC DNA]</scope>
    <source>
        <strain evidence="3 4">F5.1</strain>
    </source>
</reference>